<dbReference type="AlphaFoldDB" id="F7EGW7"/>
<dbReference type="eggNOG" id="KOG3825">
    <property type="taxonomic scope" value="Eukaryota"/>
</dbReference>
<dbReference type="PANTHER" id="PTHR10858:SF9">
    <property type="entry name" value="DEOXYRIBONUCLEASE-2-ALPHA"/>
    <property type="match status" value="1"/>
</dbReference>
<keyword evidence="12 19" id="KW-0325">Glycoprotein</keyword>
<keyword evidence="7 19" id="KW-0540">Nuclease</keyword>
<evidence type="ECO:0000256" key="9">
    <source>
        <dbReference type="ARBA" id="ARBA00022759"/>
    </source>
</evidence>
<dbReference type="Ensembl" id="ENSOANT00000011286.4">
    <property type="protein sequence ID" value="ENSOANP00000011284.4"/>
    <property type="gene ID" value="ENSOANG00000007093.4"/>
</dbReference>
<evidence type="ECO:0000256" key="20">
    <source>
        <dbReference type="SAM" id="MobiDB-lite"/>
    </source>
</evidence>
<evidence type="ECO:0000256" key="17">
    <source>
        <dbReference type="ARBA" id="ARBA00043033"/>
    </source>
</evidence>
<sequence length="477" mass="51409">MLVLSPSPLARARSSPAPDARARALSPISPQSVFPFLFLPSPLRGPDFWRVACFYAQSGRKKWKGGRRAGPPAEGAGLRRIGGVSAHAWPGRGRIRPASSPFPRIRDTTSPQSSSTMVILLLLAAMLPGAATVISCYGDTGKPVDWFAVYKLPELPDSRARSGMSYMYLDGKTEGWREGTGLINSTQGAVGRTLQPLYRGNASQCDGLAFLLYNDQPPKGSGVKDKASRGHTKGVLLLDKDGGFWMIHSTPHFPPPASTTYSWPDTARPKGQSFLCVSFSYSQFQEIGKQLAYTFPLVYNYSVEGTFAQDLPELLAASQGHHVKSAPWNRSVALTSSSGEVFFSFAKFGAFADDLYSGWLASALGSDLDVQFWPNSPGVLPSNCSGPFRVLNVVHTAFPPPAGPTFSATLDHSKWCVAARGPWTCVGDMNRNQGEEHRGGGILCSRLPALWKAFQPLVCPPTSLCCLVAPPRSPQSG</sequence>
<evidence type="ECO:0000256" key="11">
    <source>
        <dbReference type="ARBA" id="ARBA00023157"/>
    </source>
</evidence>
<evidence type="ECO:0000256" key="13">
    <source>
        <dbReference type="ARBA" id="ARBA00023228"/>
    </source>
</evidence>
<organism evidence="21 22">
    <name type="scientific">Ornithorhynchus anatinus</name>
    <name type="common">Duckbill platypus</name>
    <dbReference type="NCBI Taxonomy" id="9258"/>
    <lineage>
        <taxon>Eukaryota</taxon>
        <taxon>Metazoa</taxon>
        <taxon>Chordata</taxon>
        <taxon>Craniata</taxon>
        <taxon>Vertebrata</taxon>
        <taxon>Euteleostomi</taxon>
        <taxon>Mammalia</taxon>
        <taxon>Monotremata</taxon>
        <taxon>Ornithorhynchidae</taxon>
        <taxon>Ornithorhynchus</taxon>
    </lineage>
</organism>
<dbReference type="Pfam" id="PF03265">
    <property type="entry name" value="DNase_II"/>
    <property type="match status" value="1"/>
</dbReference>
<dbReference type="GO" id="GO:0005764">
    <property type="term" value="C:lysosome"/>
    <property type="evidence" value="ECO:0007669"/>
    <property type="project" value="UniProtKB-SubCell"/>
</dbReference>
<keyword evidence="8 19" id="KW-0732">Signal</keyword>
<dbReference type="GO" id="GO:0004531">
    <property type="term" value="F:deoxyribonuclease II activity"/>
    <property type="evidence" value="ECO:0000318"/>
    <property type="project" value="GO_Central"/>
</dbReference>
<evidence type="ECO:0000256" key="16">
    <source>
        <dbReference type="ARBA" id="ARBA00041918"/>
    </source>
</evidence>
<evidence type="ECO:0000256" key="10">
    <source>
        <dbReference type="ARBA" id="ARBA00022801"/>
    </source>
</evidence>
<dbReference type="FunCoup" id="F7EGW7">
    <property type="interactions" value="308"/>
</dbReference>
<evidence type="ECO:0000256" key="3">
    <source>
        <dbReference type="ARBA" id="ARBA00007527"/>
    </source>
</evidence>
<keyword evidence="10 19" id="KW-0378">Hydrolase</keyword>
<comment type="function">
    <text evidence="18 19">Hydrolyzes DNA under acidic conditions with a preference for double-stranded DNA. Plays a major role in the clearance of nucleic acids generated through apoptosis, hence preventing autoinflammation. Necessary for proper fetal development and for definitive erythropoiesis in fetal liver and bone marrow, where it degrades nuclear DNA expelled from erythroid precursor cells.</text>
</comment>
<keyword evidence="22" id="KW-1185">Reference proteome</keyword>
<evidence type="ECO:0000313" key="21">
    <source>
        <dbReference type="Ensembl" id="ENSOANP00000011284.4"/>
    </source>
</evidence>
<evidence type="ECO:0000256" key="19">
    <source>
        <dbReference type="RuleBase" id="RU369111"/>
    </source>
</evidence>
<dbReference type="PANTHER" id="PTHR10858">
    <property type="entry name" value="DEOXYRIBONUCLEASE II"/>
    <property type="match status" value="1"/>
</dbReference>
<evidence type="ECO:0000256" key="2">
    <source>
        <dbReference type="ARBA" id="ARBA00004371"/>
    </source>
</evidence>
<reference evidence="21" key="2">
    <citation type="submission" date="2025-08" db="UniProtKB">
        <authorList>
            <consortium name="Ensembl"/>
        </authorList>
    </citation>
    <scope>IDENTIFICATION</scope>
    <source>
        <strain evidence="21">Glennie</strain>
    </source>
</reference>
<protein>
    <recommendedName>
        <fullName evidence="14 19">Deoxyribonuclease-2-alpha</fullName>
        <ecNumber evidence="4 19">3.1.22.1</ecNumber>
    </recommendedName>
    <alternativeName>
        <fullName evidence="15 19">Acid DNase</fullName>
    </alternativeName>
    <alternativeName>
        <fullName evidence="17 19">Deoxyribonuclease II alpha</fullName>
    </alternativeName>
    <alternativeName>
        <fullName evidence="16 19">Lysosomal DNase II</fullName>
    </alternativeName>
</protein>
<comment type="similarity">
    <text evidence="3 19">Belongs to the DNase II family.</text>
</comment>
<dbReference type="HOGENOM" id="CLU_053867_0_1_1"/>
<evidence type="ECO:0000313" key="22">
    <source>
        <dbReference type="Proteomes" id="UP000002279"/>
    </source>
</evidence>
<proteinExistence type="inferred from homology"/>
<evidence type="ECO:0000256" key="14">
    <source>
        <dbReference type="ARBA" id="ARBA00039868"/>
    </source>
</evidence>
<evidence type="ECO:0000256" key="8">
    <source>
        <dbReference type="ARBA" id="ARBA00022729"/>
    </source>
</evidence>
<dbReference type="Proteomes" id="UP000002279">
    <property type="component" value="Chromosome X2"/>
</dbReference>
<gene>
    <name evidence="21" type="primary">DNASE2</name>
</gene>
<evidence type="ECO:0000256" key="7">
    <source>
        <dbReference type="ARBA" id="ARBA00022722"/>
    </source>
</evidence>
<evidence type="ECO:0000256" key="5">
    <source>
        <dbReference type="ARBA" id="ARBA00022473"/>
    </source>
</evidence>
<comment type="catalytic activity">
    <reaction evidence="1 19">
        <text>Endonucleolytic cleavage to nucleoside 3'-phosphates and 3'-phosphooligonucleotide end-products.</text>
        <dbReference type="EC" id="3.1.22.1"/>
    </reaction>
</comment>
<dbReference type="STRING" id="9258.ENSOANP00000011284"/>
<dbReference type="EC" id="3.1.22.1" evidence="4 19"/>
<evidence type="ECO:0000256" key="12">
    <source>
        <dbReference type="ARBA" id="ARBA00023180"/>
    </source>
</evidence>
<keyword evidence="9 19" id="KW-0255">Endonuclease</keyword>
<dbReference type="GO" id="GO:0006309">
    <property type="term" value="P:apoptotic DNA fragmentation"/>
    <property type="evidence" value="ECO:0000318"/>
    <property type="project" value="GO_Central"/>
</dbReference>
<dbReference type="OMA" id="DNTEDHS"/>
<accession>F7EGW7</accession>
<keyword evidence="5" id="KW-0217">Developmental protein</keyword>
<dbReference type="Bgee" id="ENSOANG00000007093">
    <property type="expression patterns" value="Expressed in endometrium and 7 other cell types or tissues"/>
</dbReference>
<dbReference type="InParanoid" id="F7EGW7"/>
<dbReference type="GeneTree" id="ENSGT00390000002634"/>
<evidence type="ECO:0000256" key="18">
    <source>
        <dbReference type="ARBA" id="ARBA00045381"/>
    </source>
</evidence>
<keyword evidence="6 19" id="KW-0053">Apoptosis</keyword>
<keyword evidence="13 19" id="KW-0458">Lysosome</keyword>
<evidence type="ECO:0000256" key="6">
    <source>
        <dbReference type="ARBA" id="ARBA00022703"/>
    </source>
</evidence>
<comment type="subcellular location">
    <subcellularLocation>
        <location evidence="2 19">Lysosome</location>
    </subcellularLocation>
</comment>
<evidence type="ECO:0000256" key="4">
    <source>
        <dbReference type="ARBA" id="ARBA00012036"/>
    </source>
</evidence>
<feature type="region of interest" description="Disordered" evidence="20">
    <location>
        <begin position="87"/>
        <end position="110"/>
    </location>
</feature>
<name>F7EGW7_ORNAN</name>
<reference evidence="21 22" key="1">
    <citation type="journal article" date="2008" name="Nature">
        <title>Genome analysis of the platypus reveals unique signatures of evolution.</title>
        <authorList>
            <person name="Warren W.C."/>
            <person name="Hillier L.W."/>
            <person name="Marshall Graves J.A."/>
            <person name="Birney E."/>
            <person name="Ponting C.P."/>
            <person name="Grutzner F."/>
            <person name="Belov K."/>
            <person name="Miller W."/>
            <person name="Clarke L."/>
            <person name="Chinwalla A.T."/>
            <person name="Yang S.P."/>
            <person name="Heger A."/>
            <person name="Locke D.P."/>
            <person name="Miethke P."/>
            <person name="Waters P.D."/>
            <person name="Veyrunes F."/>
            <person name="Fulton L."/>
            <person name="Fulton B."/>
            <person name="Graves T."/>
            <person name="Wallis J."/>
            <person name="Puente X.S."/>
            <person name="Lopez-Otin C."/>
            <person name="Ordonez G.R."/>
            <person name="Eichler E.E."/>
            <person name="Chen L."/>
            <person name="Cheng Z."/>
            <person name="Deakin J.E."/>
            <person name="Alsop A."/>
            <person name="Thompson K."/>
            <person name="Kirby P."/>
            <person name="Papenfuss A.T."/>
            <person name="Wakefield M.J."/>
            <person name="Olender T."/>
            <person name="Lancet D."/>
            <person name="Huttley G.A."/>
            <person name="Smit A.F."/>
            <person name="Pask A."/>
            <person name="Temple-Smith P."/>
            <person name="Batzer M.A."/>
            <person name="Walker J.A."/>
            <person name="Konkel M.K."/>
            <person name="Harris R.S."/>
            <person name="Whittington C.M."/>
            <person name="Wong E.S."/>
            <person name="Gemmell N.J."/>
            <person name="Buschiazzo E."/>
            <person name="Vargas Jentzsch I.M."/>
            <person name="Merkel A."/>
            <person name="Schmitz J."/>
            <person name="Zemann A."/>
            <person name="Churakov G."/>
            <person name="Kriegs J.O."/>
            <person name="Brosius J."/>
            <person name="Murchison E.P."/>
            <person name="Sachidanandam R."/>
            <person name="Smith C."/>
            <person name="Hannon G.J."/>
            <person name="Tsend-Ayush E."/>
            <person name="McMillan D."/>
            <person name="Attenborough R."/>
            <person name="Rens W."/>
            <person name="Ferguson-Smith M."/>
            <person name="Lefevre C.M."/>
            <person name="Sharp J.A."/>
            <person name="Nicholas K.R."/>
            <person name="Ray D.A."/>
            <person name="Kube M."/>
            <person name="Reinhardt R."/>
            <person name="Pringle T.H."/>
            <person name="Taylor J."/>
            <person name="Jones R.C."/>
            <person name="Nixon B."/>
            <person name="Dacheux J.L."/>
            <person name="Niwa H."/>
            <person name="Sekita Y."/>
            <person name="Huang X."/>
            <person name="Stark A."/>
            <person name="Kheradpour P."/>
            <person name="Kellis M."/>
            <person name="Flicek P."/>
            <person name="Chen Y."/>
            <person name="Webber C."/>
            <person name="Hardison R."/>
            <person name="Nelson J."/>
            <person name="Hallsworth-Pepin K."/>
            <person name="Delehaunty K."/>
            <person name="Markovic C."/>
            <person name="Minx P."/>
            <person name="Feng Y."/>
            <person name="Kremitzki C."/>
            <person name="Mitreva M."/>
            <person name="Glasscock J."/>
            <person name="Wylie T."/>
            <person name="Wohldmann P."/>
            <person name="Thiru P."/>
            <person name="Nhan M.N."/>
            <person name="Pohl C.S."/>
            <person name="Smith S.M."/>
            <person name="Hou S."/>
            <person name="Nefedov M."/>
            <person name="de Jong P.J."/>
            <person name="Renfree M.B."/>
            <person name="Mardis E.R."/>
            <person name="Wilson R.K."/>
        </authorList>
    </citation>
    <scope>NUCLEOTIDE SEQUENCE [LARGE SCALE GENOMIC DNA]</scope>
    <source>
        <strain evidence="21 22">Glennie</strain>
    </source>
</reference>
<feature type="region of interest" description="Disordered" evidence="20">
    <location>
        <begin position="1"/>
        <end position="22"/>
    </location>
</feature>
<evidence type="ECO:0000256" key="1">
    <source>
        <dbReference type="ARBA" id="ARBA00000447"/>
    </source>
</evidence>
<keyword evidence="11" id="KW-1015">Disulfide bond</keyword>
<reference evidence="21" key="3">
    <citation type="submission" date="2025-09" db="UniProtKB">
        <authorList>
            <consortium name="Ensembl"/>
        </authorList>
    </citation>
    <scope>IDENTIFICATION</scope>
    <source>
        <strain evidence="21">Glennie</strain>
    </source>
</reference>
<dbReference type="InterPro" id="IPR004947">
    <property type="entry name" value="DNase_II"/>
</dbReference>
<evidence type="ECO:0000256" key="15">
    <source>
        <dbReference type="ARBA" id="ARBA00041393"/>
    </source>
</evidence>